<sequence>MTAADAMSIARIRAAMIGAAPTGRWFEDLAAYLVDGLARGEDMAGFAVGGPDERLISVALGTIYQAPPGPTYTGRTGYVHLVLTDPDHRQRGHAAAVMAALLAWFWEQDCGLVSLTASADGIPLYRKLGFEDNVGSMRLLRP</sequence>
<organism evidence="2 3">
    <name type="scientific">Streptomyces tateyamensis</name>
    <dbReference type="NCBI Taxonomy" id="565073"/>
    <lineage>
        <taxon>Bacteria</taxon>
        <taxon>Bacillati</taxon>
        <taxon>Actinomycetota</taxon>
        <taxon>Actinomycetes</taxon>
        <taxon>Kitasatosporales</taxon>
        <taxon>Streptomycetaceae</taxon>
        <taxon>Streptomyces</taxon>
    </lineage>
</organism>
<feature type="domain" description="N-acetyltransferase" evidence="1">
    <location>
        <begin position="1"/>
        <end position="142"/>
    </location>
</feature>
<dbReference type="EMBL" id="PYBW01000189">
    <property type="protein sequence ID" value="PYC66021.1"/>
    <property type="molecule type" value="Genomic_DNA"/>
</dbReference>
<name>A0A2V4NT73_9ACTN</name>
<accession>A0A2V4NT73</accession>
<dbReference type="GO" id="GO:0016747">
    <property type="term" value="F:acyltransferase activity, transferring groups other than amino-acyl groups"/>
    <property type="evidence" value="ECO:0007669"/>
    <property type="project" value="InterPro"/>
</dbReference>
<dbReference type="Gene3D" id="3.40.630.30">
    <property type="match status" value="1"/>
</dbReference>
<dbReference type="Pfam" id="PF00583">
    <property type="entry name" value="Acetyltransf_1"/>
    <property type="match status" value="1"/>
</dbReference>
<keyword evidence="3" id="KW-1185">Reference proteome</keyword>
<keyword evidence="2" id="KW-0808">Transferase</keyword>
<evidence type="ECO:0000313" key="2">
    <source>
        <dbReference type="EMBL" id="PYC66021.1"/>
    </source>
</evidence>
<evidence type="ECO:0000313" key="3">
    <source>
        <dbReference type="Proteomes" id="UP000248039"/>
    </source>
</evidence>
<dbReference type="AlphaFoldDB" id="A0A2V4NT73"/>
<dbReference type="OrthoDB" id="1706016at2"/>
<protein>
    <submittedName>
        <fullName evidence="2">GNAT family N-acetyltransferase</fullName>
    </submittedName>
</protein>
<gene>
    <name evidence="2" type="ORF">C7C46_31920</name>
</gene>
<dbReference type="InterPro" id="IPR016181">
    <property type="entry name" value="Acyl_CoA_acyltransferase"/>
</dbReference>
<dbReference type="SUPFAM" id="SSF55729">
    <property type="entry name" value="Acyl-CoA N-acyltransferases (Nat)"/>
    <property type="match status" value="1"/>
</dbReference>
<dbReference type="PROSITE" id="PS51186">
    <property type="entry name" value="GNAT"/>
    <property type="match status" value="1"/>
</dbReference>
<evidence type="ECO:0000259" key="1">
    <source>
        <dbReference type="PROSITE" id="PS51186"/>
    </source>
</evidence>
<dbReference type="Proteomes" id="UP000248039">
    <property type="component" value="Unassembled WGS sequence"/>
</dbReference>
<dbReference type="RefSeq" id="WP_110673417.1">
    <property type="nucleotide sequence ID" value="NZ_PYBW01000189.1"/>
</dbReference>
<proteinExistence type="predicted"/>
<reference evidence="2 3" key="1">
    <citation type="submission" date="2018-03" db="EMBL/GenBank/DDBJ databases">
        <title>Bioinformatic expansion and discovery of thiopeptide antibiotics.</title>
        <authorList>
            <person name="Schwalen C.J."/>
            <person name="Hudson G.A."/>
            <person name="Mitchell D.A."/>
        </authorList>
    </citation>
    <scope>NUCLEOTIDE SEQUENCE [LARGE SCALE GENOMIC DNA]</scope>
    <source>
        <strain evidence="2 3">ATCC 21389</strain>
    </source>
</reference>
<comment type="caution">
    <text evidence="2">The sequence shown here is derived from an EMBL/GenBank/DDBJ whole genome shotgun (WGS) entry which is preliminary data.</text>
</comment>
<dbReference type="InterPro" id="IPR000182">
    <property type="entry name" value="GNAT_dom"/>
</dbReference>